<gene>
    <name evidence="2" type="ORF">KI387_043466</name>
</gene>
<accession>A0AA38F7S8</accession>
<dbReference type="OMA" id="LMIMLPC"/>
<dbReference type="EMBL" id="JAHRHJ020003678">
    <property type="protein sequence ID" value="KAH9291342.1"/>
    <property type="molecule type" value="Genomic_DNA"/>
</dbReference>
<feature type="non-terminal residue" evidence="2">
    <location>
        <position position="167"/>
    </location>
</feature>
<evidence type="ECO:0000313" key="3">
    <source>
        <dbReference type="Proteomes" id="UP000824469"/>
    </source>
</evidence>
<organism evidence="2 3">
    <name type="scientific">Taxus chinensis</name>
    <name type="common">Chinese yew</name>
    <name type="synonym">Taxus wallichiana var. chinensis</name>
    <dbReference type="NCBI Taxonomy" id="29808"/>
    <lineage>
        <taxon>Eukaryota</taxon>
        <taxon>Viridiplantae</taxon>
        <taxon>Streptophyta</taxon>
        <taxon>Embryophyta</taxon>
        <taxon>Tracheophyta</taxon>
        <taxon>Spermatophyta</taxon>
        <taxon>Pinopsida</taxon>
        <taxon>Pinidae</taxon>
        <taxon>Conifers II</taxon>
        <taxon>Cupressales</taxon>
        <taxon>Taxaceae</taxon>
        <taxon>Taxus</taxon>
    </lineage>
</organism>
<protein>
    <recommendedName>
        <fullName evidence="1">LysM domain-containing protein</fullName>
    </recommendedName>
</protein>
<proteinExistence type="predicted"/>
<dbReference type="Gene3D" id="3.10.350.10">
    <property type="entry name" value="LysM domain"/>
    <property type="match status" value="2"/>
</dbReference>
<dbReference type="SMART" id="SM00257">
    <property type="entry name" value="LysM"/>
    <property type="match status" value="2"/>
</dbReference>
<feature type="domain" description="LysM" evidence="1">
    <location>
        <begin position="55"/>
        <end position="102"/>
    </location>
</feature>
<comment type="caution">
    <text evidence="2">The sequence shown here is derived from an EMBL/GenBank/DDBJ whole genome shotgun (WGS) entry which is preliminary data.</text>
</comment>
<name>A0AA38F7S8_TAXCH</name>
<sequence length="167" mass="17806">MATRFQVDPLALLGANGFDPSVSTAQTQVLPAKSMIKVPITCNCVDGIRKSVSTVYNKVQPMDTLYSIAESVFGGLVTWDQIKDANKLTDQGLTDVGQSLVIPLLCSCFNGTDNDLPAVYMSYAVGDEDSLVSIGREFLITVTDLMGVNSLKSPLIEAGDIVSIPLT</sequence>
<dbReference type="CDD" id="cd00118">
    <property type="entry name" value="LysM"/>
    <property type="match status" value="1"/>
</dbReference>
<dbReference type="PANTHER" id="PTHR33734">
    <property type="entry name" value="LYSM DOMAIN-CONTAINING GPI-ANCHORED PROTEIN 2"/>
    <property type="match status" value="1"/>
</dbReference>
<dbReference type="Proteomes" id="UP000824469">
    <property type="component" value="Unassembled WGS sequence"/>
</dbReference>
<dbReference type="InterPro" id="IPR018392">
    <property type="entry name" value="LysM"/>
</dbReference>
<dbReference type="AlphaFoldDB" id="A0AA38F7S8"/>
<reference evidence="2 3" key="1">
    <citation type="journal article" date="2021" name="Nat. Plants">
        <title>The Taxus genome provides insights into paclitaxel biosynthesis.</title>
        <authorList>
            <person name="Xiong X."/>
            <person name="Gou J."/>
            <person name="Liao Q."/>
            <person name="Li Y."/>
            <person name="Zhou Q."/>
            <person name="Bi G."/>
            <person name="Li C."/>
            <person name="Du R."/>
            <person name="Wang X."/>
            <person name="Sun T."/>
            <person name="Guo L."/>
            <person name="Liang H."/>
            <person name="Lu P."/>
            <person name="Wu Y."/>
            <person name="Zhang Z."/>
            <person name="Ro D.K."/>
            <person name="Shang Y."/>
            <person name="Huang S."/>
            <person name="Yan J."/>
        </authorList>
    </citation>
    <scope>NUCLEOTIDE SEQUENCE [LARGE SCALE GENOMIC DNA]</scope>
    <source>
        <strain evidence="2">Ta-2019</strain>
    </source>
</reference>
<evidence type="ECO:0000313" key="2">
    <source>
        <dbReference type="EMBL" id="KAH9291342.1"/>
    </source>
</evidence>
<feature type="domain" description="LysM" evidence="1">
    <location>
        <begin position="121"/>
        <end position="164"/>
    </location>
</feature>
<evidence type="ECO:0000259" key="1">
    <source>
        <dbReference type="PROSITE" id="PS51782"/>
    </source>
</evidence>
<dbReference type="SUPFAM" id="SSF54106">
    <property type="entry name" value="LysM domain"/>
    <property type="match status" value="1"/>
</dbReference>
<dbReference type="PANTHER" id="PTHR33734:SF35">
    <property type="entry name" value="LYSM DOMAIN-CONTAINING GPI-ANCHORED PROTEIN 1"/>
    <property type="match status" value="1"/>
</dbReference>
<keyword evidence="3" id="KW-1185">Reference proteome</keyword>
<dbReference type="Pfam" id="PF01476">
    <property type="entry name" value="LysM"/>
    <property type="match status" value="2"/>
</dbReference>
<dbReference type="PROSITE" id="PS51782">
    <property type="entry name" value="LYSM"/>
    <property type="match status" value="2"/>
</dbReference>
<dbReference type="InterPro" id="IPR036779">
    <property type="entry name" value="LysM_dom_sf"/>
</dbReference>